<name>A0ACC1SEE4_9HYPO</name>
<gene>
    <name evidence="1" type="ORF">NM208_g6105</name>
</gene>
<evidence type="ECO:0000313" key="2">
    <source>
        <dbReference type="Proteomes" id="UP001148629"/>
    </source>
</evidence>
<accession>A0ACC1SEE4</accession>
<proteinExistence type="predicted"/>
<reference evidence="1" key="1">
    <citation type="submission" date="2022-08" db="EMBL/GenBank/DDBJ databases">
        <title>Genome Sequence of Fusarium decemcellulare.</title>
        <authorList>
            <person name="Buettner E."/>
        </authorList>
    </citation>
    <scope>NUCLEOTIDE SEQUENCE</scope>
    <source>
        <strain evidence="1">Babe19</strain>
    </source>
</reference>
<comment type="caution">
    <text evidence="1">The sequence shown here is derived from an EMBL/GenBank/DDBJ whole genome shotgun (WGS) entry which is preliminary data.</text>
</comment>
<protein>
    <submittedName>
        <fullName evidence="1">Uncharacterized protein</fullName>
    </submittedName>
</protein>
<dbReference type="Proteomes" id="UP001148629">
    <property type="component" value="Unassembled WGS sequence"/>
</dbReference>
<dbReference type="EMBL" id="JANRMS010000549">
    <property type="protein sequence ID" value="KAJ3537955.1"/>
    <property type="molecule type" value="Genomic_DNA"/>
</dbReference>
<evidence type="ECO:0000313" key="1">
    <source>
        <dbReference type="EMBL" id="KAJ3537955.1"/>
    </source>
</evidence>
<organism evidence="1 2">
    <name type="scientific">Fusarium decemcellulare</name>
    <dbReference type="NCBI Taxonomy" id="57161"/>
    <lineage>
        <taxon>Eukaryota</taxon>
        <taxon>Fungi</taxon>
        <taxon>Dikarya</taxon>
        <taxon>Ascomycota</taxon>
        <taxon>Pezizomycotina</taxon>
        <taxon>Sordariomycetes</taxon>
        <taxon>Hypocreomycetidae</taxon>
        <taxon>Hypocreales</taxon>
        <taxon>Nectriaceae</taxon>
        <taxon>Fusarium</taxon>
        <taxon>Fusarium decemcellulare species complex</taxon>
    </lineage>
</organism>
<sequence>MAVNGEGDKKDKKDVPARQRKAHRKSRLGCSNCKLRSVKCDESKPSCKRCVASGFICSFTRNNPSTQLAHRSAGPVFSVADPVSDQRLKAPNPGLRIPIAQPTKGGVGELILGEVELAALERFRLRTVFTIGTEKTRHLYSQGAFNLGFKHTYLIHIFVALSLLHDTHITPNQPMPHRTALAFHWYQATVLFQQRLRAACGVDASSLPSSERDGLWVAGALLGAASIALIDVHDANALSDGKKVVWNITDPTRKESIFHELILDLDNMPFGNKPVPPKALPPIFYTMFNLSPESSAASNRTTSPPRYSRSSSRATSTTTPKLLEEKDPKAMVLLAWWYAKAVAHRSWWMQRRSLIEGRAICIYLEKYCKHVEGIQELVQFPKRVFGLSYTGRETKHTVGVDAARVDNPVY</sequence>
<keyword evidence="2" id="KW-1185">Reference proteome</keyword>